<evidence type="ECO:0008006" key="3">
    <source>
        <dbReference type="Google" id="ProtNLM"/>
    </source>
</evidence>
<dbReference type="EMBL" id="CP014168">
    <property type="protein sequence ID" value="AOH84163.1"/>
    <property type="molecule type" value="Genomic_DNA"/>
</dbReference>
<proteinExistence type="predicted"/>
<dbReference type="Proteomes" id="UP000094256">
    <property type="component" value="Chromosome"/>
</dbReference>
<evidence type="ECO:0000313" key="1">
    <source>
        <dbReference type="EMBL" id="AOH84163.1"/>
    </source>
</evidence>
<sequence length="154" mass="16340">MQQFEESAMPSVTDNAMTLWNWPLAAAQWNKDVIDMMFGAQRVVAARMPTIAAAMQNPLAADHVELSRMVSEKVGAFTTSGKSISAAGDAVQRAGSANARALSKMASGSVLWPSDWMRLAESNLAAAAAMAALPTATLAPLQDGVKANDTRFRK</sequence>
<name>A0A1B3Z9R1_9SPHN</name>
<dbReference type="STRING" id="1560345.AWL63_09475"/>
<dbReference type="AlphaFoldDB" id="A0A1B3Z9R1"/>
<organism evidence="1 2">
    <name type="scientific">Sphingomonas panacis</name>
    <dbReference type="NCBI Taxonomy" id="1560345"/>
    <lineage>
        <taxon>Bacteria</taxon>
        <taxon>Pseudomonadati</taxon>
        <taxon>Pseudomonadota</taxon>
        <taxon>Alphaproteobacteria</taxon>
        <taxon>Sphingomonadales</taxon>
        <taxon>Sphingomonadaceae</taxon>
        <taxon>Sphingomonas</taxon>
    </lineage>
</organism>
<dbReference type="KEGG" id="span:AWL63_09475"/>
<keyword evidence="2" id="KW-1185">Reference proteome</keyword>
<evidence type="ECO:0000313" key="2">
    <source>
        <dbReference type="Proteomes" id="UP000094256"/>
    </source>
</evidence>
<gene>
    <name evidence="1" type="ORF">AWL63_09475</name>
</gene>
<accession>A0A1B3Z9R1</accession>
<protein>
    <recommendedName>
        <fullName evidence="3">Phasin domain-containing protein</fullName>
    </recommendedName>
</protein>
<reference evidence="1 2" key="1">
    <citation type="submission" date="2016-01" db="EMBL/GenBank/DDBJ databases">
        <title>Complete genome and mega plasmid sequence of Sphingomonas panacis DCY99 elicits systemic resistance in rice to Xanthomonas oryzae.</title>
        <authorList>
            <person name="Kim Y.J."/>
            <person name="Yang D.C."/>
            <person name="Sing P."/>
        </authorList>
    </citation>
    <scope>NUCLEOTIDE SEQUENCE [LARGE SCALE GENOMIC DNA]</scope>
    <source>
        <strain evidence="1 2">DCY99</strain>
    </source>
</reference>